<evidence type="ECO:0000256" key="2">
    <source>
        <dbReference type="ARBA" id="ARBA00035112"/>
    </source>
</evidence>
<gene>
    <name evidence="3" type="ORF">P280DRAFT_398558</name>
</gene>
<organism evidence="3 4">
    <name type="scientific">Massarina eburnea CBS 473.64</name>
    <dbReference type="NCBI Taxonomy" id="1395130"/>
    <lineage>
        <taxon>Eukaryota</taxon>
        <taxon>Fungi</taxon>
        <taxon>Dikarya</taxon>
        <taxon>Ascomycota</taxon>
        <taxon>Pezizomycotina</taxon>
        <taxon>Dothideomycetes</taxon>
        <taxon>Pleosporomycetidae</taxon>
        <taxon>Pleosporales</taxon>
        <taxon>Massarineae</taxon>
        <taxon>Massarinaceae</taxon>
        <taxon>Massarina</taxon>
    </lineage>
</organism>
<dbReference type="OrthoDB" id="3687641at2759"/>
<feature type="non-terminal residue" evidence="3">
    <location>
        <position position="1"/>
    </location>
</feature>
<comment type="similarity">
    <text evidence="2">Belongs to the ustYa family.</text>
</comment>
<dbReference type="InterPro" id="IPR021765">
    <property type="entry name" value="UstYa-like"/>
</dbReference>
<proteinExistence type="inferred from homology"/>
<keyword evidence="4" id="KW-1185">Reference proteome</keyword>
<dbReference type="Proteomes" id="UP000799753">
    <property type="component" value="Unassembled WGS sequence"/>
</dbReference>
<dbReference type="GO" id="GO:0043386">
    <property type="term" value="P:mycotoxin biosynthetic process"/>
    <property type="evidence" value="ECO:0007669"/>
    <property type="project" value="InterPro"/>
</dbReference>
<dbReference type="AlphaFoldDB" id="A0A6A6RZJ7"/>
<comment type="pathway">
    <text evidence="1">Mycotoxin biosynthesis.</text>
</comment>
<name>A0A6A6RZJ7_9PLEO</name>
<sequence>QQPAPGLNELDIKYQLVQFKGTVGVPSPYANPGKPPTPEVDAAWERLWGTVQLASPMSVSAQDVLLSGETLDAVRLPASLGGGYLAWAEVNHQMHCLNMIRKAVYWDHYVNITHDFQGDHFQVWTHLADCLIDHCIEMLRQVLMCHADTGVQLHHWVKGNPTPIPNSNTWHKCKNFESVLQWTKDRQIPEWEGYLPVLKGSKIYDKQP</sequence>
<evidence type="ECO:0000256" key="1">
    <source>
        <dbReference type="ARBA" id="ARBA00004685"/>
    </source>
</evidence>
<dbReference type="EMBL" id="MU006783">
    <property type="protein sequence ID" value="KAF2640999.1"/>
    <property type="molecule type" value="Genomic_DNA"/>
</dbReference>
<evidence type="ECO:0000313" key="3">
    <source>
        <dbReference type="EMBL" id="KAF2640999.1"/>
    </source>
</evidence>
<accession>A0A6A6RZJ7</accession>
<evidence type="ECO:0008006" key="5">
    <source>
        <dbReference type="Google" id="ProtNLM"/>
    </source>
</evidence>
<dbReference type="Pfam" id="PF11807">
    <property type="entry name" value="UstYa"/>
    <property type="match status" value="1"/>
</dbReference>
<evidence type="ECO:0000313" key="4">
    <source>
        <dbReference type="Proteomes" id="UP000799753"/>
    </source>
</evidence>
<reference evidence="3" key="1">
    <citation type="journal article" date="2020" name="Stud. Mycol.">
        <title>101 Dothideomycetes genomes: a test case for predicting lifestyles and emergence of pathogens.</title>
        <authorList>
            <person name="Haridas S."/>
            <person name="Albert R."/>
            <person name="Binder M."/>
            <person name="Bloem J."/>
            <person name="Labutti K."/>
            <person name="Salamov A."/>
            <person name="Andreopoulos B."/>
            <person name="Baker S."/>
            <person name="Barry K."/>
            <person name="Bills G."/>
            <person name="Bluhm B."/>
            <person name="Cannon C."/>
            <person name="Castanera R."/>
            <person name="Culley D."/>
            <person name="Daum C."/>
            <person name="Ezra D."/>
            <person name="Gonzalez J."/>
            <person name="Henrissat B."/>
            <person name="Kuo A."/>
            <person name="Liang C."/>
            <person name="Lipzen A."/>
            <person name="Lutzoni F."/>
            <person name="Magnuson J."/>
            <person name="Mondo S."/>
            <person name="Nolan M."/>
            <person name="Ohm R."/>
            <person name="Pangilinan J."/>
            <person name="Park H.-J."/>
            <person name="Ramirez L."/>
            <person name="Alfaro M."/>
            <person name="Sun H."/>
            <person name="Tritt A."/>
            <person name="Yoshinaga Y."/>
            <person name="Zwiers L.-H."/>
            <person name="Turgeon B."/>
            <person name="Goodwin S."/>
            <person name="Spatafora J."/>
            <person name="Crous P."/>
            <person name="Grigoriev I."/>
        </authorList>
    </citation>
    <scope>NUCLEOTIDE SEQUENCE</scope>
    <source>
        <strain evidence="3">CBS 473.64</strain>
    </source>
</reference>
<dbReference type="PANTHER" id="PTHR33365">
    <property type="entry name" value="YALI0B05434P"/>
    <property type="match status" value="1"/>
</dbReference>
<protein>
    <recommendedName>
        <fullName evidence="5">Tat pathway signal sequence</fullName>
    </recommendedName>
</protein>
<dbReference type="PANTHER" id="PTHR33365:SF4">
    <property type="entry name" value="CYCLOCHLOROTINE BIOSYNTHESIS PROTEIN O"/>
    <property type="match status" value="1"/>
</dbReference>